<sequence length="150" mass="15673">MAGVQTNDSWWIVGNEGEVSGVSGVSGYEPFAPRWRVGGRRRYLGEMGGGVLLFGVEGGPSTRSAWQAAVWEEESILDAGASREAAAGATPRQQGVKDCPVHAFQTAADLSRSPASSSAGRQCTPCSASTVHWLGAWLAASQVTPGLLLR</sequence>
<accession>A0A6A6R6D4</accession>
<name>A0A6A6R6D4_9PEZI</name>
<dbReference type="EMBL" id="MU004184">
    <property type="protein sequence ID" value="KAF2499283.1"/>
    <property type="molecule type" value="Genomic_DNA"/>
</dbReference>
<proteinExistence type="predicted"/>
<reference evidence="1" key="1">
    <citation type="journal article" date="2020" name="Stud. Mycol.">
        <title>101 Dothideomycetes genomes: a test case for predicting lifestyles and emergence of pathogens.</title>
        <authorList>
            <person name="Haridas S."/>
            <person name="Albert R."/>
            <person name="Binder M."/>
            <person name="Bloem J."/>
            <person name="Labutti K."/>
            <person name="Salamov A."/>
            <person name="Andreopoulos B."/>
            <person name="Baker S."/>
            <person name="Barry K."/>
            <person name="Bills G."/>
            <person name="Bluhm B."/>
            <person name="Cannon C."/>
            <person name="Castanera R."/>
            <person name="Culley D."/>
            <person name="Daum C."/>
            <person name="Ezra D."/>
            <person name="Gonzalez J."/>
            <person name="Henrissat B."/>
            <person name="Kuo A."/>
            <person name="Liang C."/>
            <person name="Lipzen A."/>
            <person name="Lutzoni F."/>
            <person name="Magnuson J."/>
            <person name="Mondo S."/>
            <person name="Nolan M."/>
            <person name="Ohm R."/>
            <person name="Pangilinan J."/>
            <person name="Park H.-J."/>
            <person name="Ramirez L."/>
            <person name="Alfaro M."/>
            <person name="Sun H."/>
            <person name="Tritt A."/>
            <person name="Yoshinaga Y."/>
            <person name="Zwiers L.-H."/>
            <person name="Turgeon B."/>
            <person name="Goodwin S."/>
            <person name="Spatafora J."/>
            <person name="Crous P."/>
            <person name="Grigoriev I."/>
        </authorList>
    </citation>
    <scope>NUCLEOTIDE SEQUENCE</scope>
    <source>
        <strain evidence="1">CBS 269.34</strain>
    </source>
</reference>
<dbReference type="AlphaFoldDB" id="A0A6A6R6D4"/>
<dbReference type="Proteomes" id="UP000799750">
    <property type="component" value="Unassembled WGS sequence"/>
</dbReference>
<organism evidence="1 2">
    <name type="scientific">Lophium mytilinum</name>
    <dbReference type="NCBI Taxonomy" id="390894"/>
    <lineage>
        <taxon>Eukaryota</taxon>
        <taxon>Fungi</taxon>
        <taxon>Dikarya</taxon>
        <taxon>Ascomycota</taxon>
        <taxon>Pezizomycotina</taxon>
        <taxon>Dothideomycetes</taxon>
        <taxon>Pleosporomycetidae</taxon>
        <taxon>Mytilinidiales</taxon>
        <taxon>Mytilinidiaceae</taxon>
        <taxon>Lophium</taxon>
    </lineage>
</organism>
<gene>
    <name evidence="1" type="ORF">BU16DRAFT_557615</name>
</gene>
<evidence type="ECO:0000313" key="1">
    <source>
        <dbReference type="EMBL" id="KAF2499283.1"/>
    </source>
</evidence>
<keyword evidence="2" id="KW-1185">Reference proteome</keyword>
<evidence type="ECO:0000313" key="2">
    <source>
        <dbReference type="Proteomes" id="UP000799750"/>
    </source>
</evidence>
<protein>
    <submittedName>
        <fullName evidence="1">Uncharacterized protein</fullName>
    </submittedName>
</protein>